<dbReference type="Proteomes" id="UP000683551">
    <property type="component" value="Chromosome"/>
</dbReference>
<dbReference type="EMBL" id="CP071137">
    <property type="protein sequence ID" value="QWY78362.1"/>
    <property type="molecule type" value="Genomic_DNA"/>
</dbReference>
<proteinExistence type="inferred from homology"/>
<comment type="subcellular location">
    <subcellularLocation>
        <location evidence="2">Cell inner membrane</location>
        <topology evidence="2">Single-pass membrane protein</topology>
    </subcellularLocation>
</comment>
<dbReference type="GO" id="GO:0030244">
    <property type="term" value="P:cellulose biosynthetic process"/>
    <property type="evidence" value="ECO:0007669"/>
    <property type="project" value="UniProtKB-KW"/>
</dbReference>
<dbReference type="GO" id="GO:0005886">
    <property type="term" value="C:plasma membrane"/>
    <property type="evidence" value="ECO:0007669"/>
    <property type="project" value="UniProtKB-SubCell"/>
</dbReference>
<evidence type="ECO:0000313" key="16">
    <source>
        <dbReference type="EMBL" id="QWY78362.1"/>
    </source>
</evidence>
<evidence type="ECO:0000256" key="12">
    <source>
        <dbReference type="ARBA" id="ARBA00022989"/>
    </source>
</evidence>
<evidence type="ECO:0000256" key="2">
    <source>
        <dbReference type="ARBA" id="ARBA00004377"/>
    </source>
</evidence>
<evidence type="ECO:0000256" key="9">
    <source>
        <dbReference type="ARBA" id="ARBA00022636"/>
    </source>
</evidence>
<dbReference type="AlphaFoldDB" id="A0A9E6MXV7"/>
<evidence type="ECO:0000256" key="1">
    <source>
        <dbReference type="ARBA" id="ARBA00002057"/>
    </source>
</evidence>
<evidence type="ECO:0000256" key="8">
    <source>
        <dbReference type="ARBA" id="ARBA00022519"/>
    </source>
</evidence>
<dbReference type="PANTHER" id="PTHR39083">
    <property type="entry name" value="CYCLIC DI-GMP-BINDING PROTEIN"/>
    <property type="match status" value="1"/>
</dbReference>
<evidence type="ECO:0000256" key="7">
    <source>
        <dbReference type="ARBA" id="ARBA00022475"/>
    </source>
</evidence>
<organism evidence="16 17">
    <name type="scientific">Ferrovum myxofaciens</name>
    <dbReference type="NCBI Taxonomy" id="416213"/>
    <lineage>
        <taxon>Bacteria</taxon>
        <taxon>Pseudomonadati</taxon>
        <taxon>Pseudomonadota</taxon>
        <taxon>Betaproteobacteria</taxon>
        <taxon>Ferrovales</taxon>
        <taxon>Ferrovaceae</taxon>
        <taxon>Ferrovum</taxon>
    </lineage>
</organism>
<comment type="similarity">
    <text evidence="4 15">Belongs to the AcsB/BcsB family.</text>
</comment>
<keyword evidence="8 15" id="KW-0997">Cell inner membrane</keyword>
<evidence type="ECO:0000256" key="4">
    <source>
        <dbReference type="ARBA" id="ARBA00010714"/>
    </source>
</evidence>
<evidence type="ECO:0000256" key="11">
    <source>
        <dbReference type="ARBA" id="ARBA00022916"/>
    </source>
</evidence>
<name>A0A9E6MXV7_9PROT</name>
<dbReference type="Gene3D" id="2.60.120.260">
    <property type="entry name" value="Galactose-binding domain-like"/>
    <property type="match status" value="2"/>
</dbReference>
<dbReference type="RefSeq" id="WP_273145759.1">
    <property type="nucleotide sequence ID" value="NZ_CP071137.1"/>
</dbReference>
<keyword evidence="13 15" id="KW-0472">Membrane</keyword>
<keyword evidence="10 15" id="KW-0812">Transmembrane</keyword>
<sequence>MEVKKSLAGLFFFLFGTVVHAATLVSSGPETREMTTRESVIHYPLYKLGEDEDQTGDVFKLRSTEGILNFSFGTRMDQVVERAVFHLKFNYSPALIPIESHIKILLNNEVVKVVSIPKEYSSIPLSIDVPLDPRLITDYNRLELVFIGHYTNDQCEDPLNTTLWADVDSNSDLEMTVAQIPLKNDLGLLPAPFFDSHDNTRLDVPFVFPDAPGLSMMQAAGIVSSWLGKLADWRGSIFPVSMNQVPPGNAVVFATNTVRPGFLHDHPNVNGPVLEIMTNPSDGVSRLLVIFGRNDKDLHTAALALALGHSALSGQLASVVEVKEEDPRKAYDAPRWVRLDRSVKLGELVDTPDKLQVYGLSLLPIRIHMRVAPDVFAWRSQGVPVELKYRYTPPHDVGESRLVMSINHQLVQAFNLRASNEAEDQKIRLPLMDNAVLSGTDQLLIPPYKMWSRDTLSFRFSFAHHKESLCRDTQVGSVRAAIDPDSTIDLSGYPHYAEMPNLSSFATLGFPFTKFADLQETTVVVPNHPTPSDIESMLTILAHLGADTGYPATRYQLVFPGDTAALKDHDVLVIGRAIQEGELQLWKDHMPAVVDSSGRLITQSKRSVNLFYDWLGFDTKPDPDVASMEKYMAGGQLAILTEFESPVTRSRSVISLSAVDDSSMSYALDAIDDPALFNNIRGSVSFIHPHRVDSALVGKIYTIGYLPLWTSIWYPLSMHPILIMILGIFVTVIVAILIWKALRSLAANRMGE</sequence>
<dbReference type="NCBIfam" id="NF008323">
    <property type="entry name" value="PRK11114.1-1"/>
    <property type="match status" value="1"/>
</dbReference>
<dbReference type="Pfam" id="PF03170">
    <property type="entry name" value="BcsB"/>
    <property type="match status" value="1"/>
</dbReference>
<feature type="transmembrane region" description="Helical" evidence="15">
    <location>
        <begin position="721"/>
        <end position="742"/>
    </location>
</feature>
<keyword evidence="7 15" id="KW-1003">Cell membrane</keyword>
<comment type="subunit">
    <text evidence="5 15">Tightly associated with the cellulose synthase catalytic subunit.</text>
</comment>
<dbReference type="PANTHER" id="PTHR39083:SF1">
    <property type="entry name" value="CYCLIC DI-GMP-BINDING PROTEIN"/>
    <property type="match status" value="1"/>
</dbReference>
<feature type="signal peptide" evidence="15">
    <location>
        <begin position="1"/>
        <end position="21"/>
    </location>
</feature>
<gene>
    <name evidence="16" type="ORF">JZL65_04610</name>
</gene>
<keyword evidence="9 15" id="KW-0973">c-di-GMP</keyword>
<comment type="pathway">
    <text evidence="3 15">Glycan metabolism; bacterial cellulose biosynthesis.</text>
</comment>
<feature type="chain" id="PRO_5039749889" description="Cyclic di-GMP-binding protein" evidence="15">
    <location>
        <begin position="22"/>
        <end position="752"/>
    </location>
</feature>
<evidence type="ECO:0000256" key="6">
    <source>
        <dbReference type="ARBA" id="ARBA00021844"/>
    </source>
</evidence>
<evidence type="ECO:0000256" key="3">
    <source>
        <dbReference type="ARBA" id="ARBA00005186"/>
    </source>
</evidence>
<evidence type="ECO:0000256" key="14">
    <source>
        <dbReference type="ARBA" id="ARBA00033444"/>
    </source>
</evidence>
<dbReference type="InterPro" id="IPR003920">
    <property type="entry name" value="Cell_synth_B"/>
</dbReference>
<keyword evidence="11 15" id="KW-0135">Cellulose biosynthesis</keyword>
<evidence type="ECO:0000256" key="5">
    <source>
        <dbReference type="ARBA" id="ARBA00011437"/>
    </source>
</evidence>
<accession>A0A9E6MXV7</accession>
<evidence type="ECO:0000256" key="13">
    <source>
        <dbReference type="ARBA" id="ARBA00023136"/>
    </source>
</evidence>
<evidence type="ECO:0000256" key="10">
    <source>
        <dbReference type="ARBA" id="ARBA00022692"/>
    </source>
</evidence>
<dbReference type="InterPro" id="IPR018513">
    <property type="entry name" value="Cell_synthase_bac"/>
</dbReference>
<evidence type="ECO:0000256" key="15">
    <source>
        <dbReference type="RuleBase" id="RU365021"/>
    </source>
</evidence>
<dbReference type="PRINTS" id="PR01440">
    <property type="entry name" value="CELLSNTHASEB"/>
</dbReference>
<keyword evidence="15" id="KW-0732">Signal</keyword>
<reference evidence="16" key="1">
    <citation type="submission" date="2021-02" db="EMBL/GenBank/DDBJ databases">
        <title>Comparative genomics of Ferrovum myxofaciens strains, predominant extremophile bacteria forming large biofilm stalactites in acid mine ecosystems.</title>
        <authorList>
            <person name="Burkartova K."/>
            <person name="Ridl J."/>
            <person name="Pajer P."/>
            <person name="Falteisek L."/>
        </authorList>
    </citation>
    <scope>NUCLEOTIDE SEQUENCE</scope>
    <source>
        <strain evidence="16">MI1III</strain>
    </source>
</reference>
<keyword evidence="12 15" id="KW-1133">Transmembrane helix</keyword>
<comment type="function">
    <text evidence="1 15">Binds the cellulose synthase activator, bis-(3'-5') cyclic diguanylic acid (c-di-GMP).</text>
</comment>
<dbReference type="GO" id="GO:0006011">
    <property type="term" value="P:UDP-alpha-D-glucose metabolic process"/>
    <property type="evidence" value="ECO:0007669"/>
    <property type="project" value="InterPro"/>
</dbReference>
<evidence type="ECO:0000313" key="17">
    <source>
        <dbReference type="Proteomes" id="UP000683551"/>
    </source>
</evidence>
<protein>
    <recommendedName>
        <fullName evidence="6 15">Cyclic di-GMP-binding protein</fullName>
    </recommendedName>
    <alternativeName>
        <fullName evidence="14 15">Cellulose synthase regulatory subunit</fullName>
    </alternativeName>
</protein>